<proteinExistence type="predicted"/>
<dbReference type="Proteomes" id="UP000694941">
    <property type="component" value="Unplaced"/>
</dbReference>
<keyword evidence="5" id="KW-0539">Nucleus</keyword>
<name>A0ABM1BU94_LIMPO</name>
<evidence type="ECO:0000259" key="8">
    <source>
        <dbReference type="PROSITE" id="PS50102"/>
    </source>
</evidence>
<evidence type="ECO:0000256" key="7">
    <source>
        <dbReference type="SAM" id="MobiDB-lite"/>
    </source>
</evidence>
<sequence length="484" mass="55388">MKMTGEMDSSTLVVRHLPSELSIKEKEEMLKYFGASHVRVMSETGRMKHTAFATFSSPQHAEQALKRLHQLNVLERRLVVEFAKPQQKKYFPHEGDFSRTELMEQKVLPAKEMPEREEIQSRMAKFKLQLHSVAPKLGLDYLPSPLLKYRYPPPTPTILSNICHALSAVPKFYTQVLHLMNKMNLPAPFGPLTPTPPVMPDVQPSVNPVGKDMLEEEEMDVTTSEEESEIESETEQDKKEKLQPLKRPTRRVKRKFKKPKLQQLQAPSTTVTVRTDPTEVFETPVGFTENQATKKIQLNIKPTEVEVLNNKDIVSETKDSVCVQEGGFGMLIPQQDVVHDTKEDDEDQNLWVGSKFVSSDELQKNRITKEEKRSLSVFRNYQAGEPSSRLYIKNLAKQVVEKDLHRIYGRYIDRDSEVEKNMYDVRVMKEGRMKGQAFVTLASEKEASKAVAETNGFLLYGKPLVVQFARSAKPKGKQTETKKK</sequence>
<dbReference type="Gene3D" id="3.30.70.330">
    <property type="match status" value="2"/>
</dbReference>
<dbReference type="RefSeq" id="XP_013788763.1">
    <property type="nucleotide sequence ID" value="XM_013933309.2"/>
</dbReference>
<feature type="domain" description="RRM" evidence="8">
    <location>
        <begin position="388"/>
        <end position="471"/>
    </location>
</feature>
<evidence type="ECO:0000313" key="10">
    <source>
        <dbReference type="RefSeq" id="XP_013788763.1"/>
    </source>
</evidence>
<accession>A0ABM1BU94</accession>
<dbReference type="InterPro" id="IPR035979">
    <property type="entry name" value="RBD_domain_sf"/>
</dbReference>
<dbReference type="Gene3D" id="6.10.250.610">
    <property type="match status" value="1"/>
</dbReference>
<evidence type="ECO:0000256" key="5">
    <source>
        <dbReference type="ARBA" id="ARBA00023242"/>
    </source>
</evidence>
<organism evidence="9 10">
    <name type="scientific">Limulus polyphemus</name>
    <name type="common">Atlantic horseshoe crab</name>
    <dbReference type="NCBI Taxonomy" id="6850"/>
    <lineage>
        <taxon>Eukaryota</taxon>
        <taxon>Metazoa</taxon>
        <taxon>Ecdysozoa</taxon>
        <taxon>Arthropoda</taxon>
        <taxon>Chelicerata</taxon>
        <taxon>Merostomata</taxon>
        <taxon>Xiphosura</taxon>
        <taxon>Limulidae</taxon>
        <taxon>Limulus</taxon>
    </lineage>
</organism>
<protein>
    <recommendedName>
        <fullName evidence="2">RNA-binding region-containing protein 3</fullName>
    </recommendedName>
</protein>
<comment type="subcellular location">
    <subcellularLocation>
        <location evidence="1">Nucleus</location>
    </subcellularLocation>
</comment>
<evidence type="ECO:0000256" key="2">
    <source>
        <dbReference type="ARBA" id="ARBA00020364"/>
    </source>
</evidence>
<dbReference type="SUPFAM" id="SSF54928">
    <property type="entry name" value="RNA-binding domain, RBD"/>
    <property type="match status" value="2"/>
</dbReference>
<evidence type="ECO:0000256" key="4">
    <source>
        <dbReference type="ARBA" id="ARBA00022884"/>
    </source>
</evidence>
<keyword evidence="4 6" id="KW-0694">RNA-binding</keyword>
<feature type="region of interest" description="Disordered" evidence="7">
    <location>
        <begin position="216"/>
        <end position="248"/>
    </location>
</feature>
<dbReference type="InterPro" id="IPR012677">
    <property type="entry name" value="Nucleotide-bd_a/b_plait_sf"/>
</dbReference>
<evidence type="ECO:0000256" key="6">
    <source>
        <dbReference type="PROSITE-ProRule" id="PRU00176"/>
    </source>
</evidence>
<dbReference type="InterPro" id="IPR034147">
    <property type="entry name" value="RBM40_RRM1"/>
</dbReference>
<evidence type="ECO:0000256" key="1">
    <source>
        <dbReference type="ARBA" id="ARBA00004123"/>
    </source>
</evidence>
<dbReference type="PANTHER" id="PTHR16105">
    <property type="entry name" value="RNA-BINDING REGION-CONTAINING PROTEIN 3"/>
    <property type="match status" value="1"/>
</dbReference>
<feature type="domain" description="RRM" evidence="8">
    <location>
        <begin position="10"/>
        <end position="85"/>
    </location>
</feature>
<keyword evidence="3" id="KW-0677">Repeat</keyword>
<gene>
    <name evidence="10" type="primary">LOC106472655</name>
</gene>
<dbReference type="SMART" id="SM00360">
    <property type="entry name" value="RRM"/>
    <property type="match status" value="2"/>
</dbReference>
<feature type="compositionally biased region" description="Acidic residues" evidence="7">
    <location>
        <begin position="216"/>
        <end position="234"/>
    </location>
</feature>
<dbReference type="PROSITE" id="PS50102">
    <property type="entry name" value="RRM"/>
    <property type="match status" value="2"/>
</dbReference>
<dbReference type="GeneID" id="106472655"/>
<reference evidence="10" key="1">
    <citation type="submission" date="2025-08" db="UniProtKB">
        <authorList>
            <consortium name="RefSeq"/>
        </authorList>
    </citation>
    <scope>IDENTIFICATION</scope>
    <source>
        <tissue evidence="10">Muscle</tissue>
    </source>
</reference>
<dbReference type="CDD" id="cd12238">
    <property type="entry name" value="RRM1_RBM40_like"/>
    <property type="match status" value="1"/>
</dbReference>
<dbReference type="Pfam" id="PF00076">
    <property type="entry name" value="RRM_1"/>
    <property type="match status" value="2"/>
</dbReference>
<dbReference type="InterPro" id="IPR000504">
    <property type="entry name" value="RRM_dom"/>
</dbReference>
<evidence type="ECO:0000313" key="9">
    <source>
        <dbReference type="Proteomes" id="UP000694941"/>
    </source>
</evidence>
<evidence type="ECO:0000256" key="3">
    <source>
        <dbReference type="ARBA" id="ARBA00022737"/>
    </source>
</evidence>
<dbReference type="CDD" id="cd12239">
    <property type="entry name" value="RRM2_RBM40_like"/>
    <property type="match status" value="1"/>
</dbReference>
<dbReference type="InterPro" id="IPR045164">
    <property type="entry name" value="RBM41/RNPC3"/>
</dbReference>
<keyword evidence="9" id="KW-1185">Reference proteome</keyword>
<dbReference type="PANTHER" id="PTHR16105:SF0">
    <property type="entry name" value="RNA-BINDING REGION-CONTAINING PROTEIN 3"/>
    <property type="match status" value="1"/>
</dbReference>